<keyword evidence="7" id="KW-0325">Glycoprotein</keyword>
<evidence type="ECO:0000256" key="3">
    <source>
        <dbReference type="ARBA" id="ARBA00022475"/>
    </source>
</evidence>
<dbReference type="EMBL" id="JH668306">
    <property type="protein sequence ID" value="KAG6443829.1"/>
    <property type="molecule type" value="Genomic_DNA"/>
</dbReference>
<evidence type="ECO:0008006" key="12">
    <source>
        <dbReference type="Google" id="ProtNLM"/>
    </source>
</evidence>
<feature type="region of interest" description="Disordered" evidence="8">
    <location>
        <begin position="1"/>
        <end position="36"/>
    </location>
</feature>
<dbReference type="PRINTS" id="PR01609">
    <property type="entry name" value="CD36FAMILY"/>
</dbReference>
<keyword evidence="5 9" id="KW-1133">Transmembrane helix</keyword>
<protein>
    <recommendedName>
        <fullName evidence="12">Scavenger receptor class B member 1</fullName>
    </recommendedName>
</protein>
<accession>A0A921YS93</accession>
<comment type="subcellular location">
    <subcellularLocation>
        <location evidence="1">Cell membrane</location>
    </subcellularLocation>
</comment>
<evidence type="ECO:0000313" key="10">
    <source>
        <dbReference type="EMBL" id="KAG6443829.1"/>
    </source>
</evidence>
<dbReference type="Pfam" id="PF01130">
    <property type="entry name" value="CD36"/>
    <property type="match status" value="1"/>
</dbReference>
<gene>
    <name evidence="10" type="ORF">O3G_MSEX003102</name>
</gene>
<dbReference type="EMBL" id="JH668306">
    <property type="protein sequence ID" value="KAG6443830.1"/>
    <property type="molecule type" value="Genomic_DNA"/>
</dbReference>
<keyword evidence="11" id="KW-1185">Reference proteome</keyword>
<evidence type="ECO:0000256" key="8">
    <source>
        <dbReference type="SAM" id="MobiDB-lite"/>
    </source>
</evidence>
<dbReference type="GO" id="GO:0005044">
    <property type="term" value="F:scavenger receptor activity"/>
    <property type="evidence" value="ECO:0007669"/>
    <property type="project" value="TreeGrafter"/>
</dbReference>
<evidence type="ECO:0000256" key="5">
    <source>
        <dbReference type="ARBA" id="ARBA00022989"/>
    </source>
</evidence>
<reference evidence="10" key="2">
    <citation type="submission" date="2020-12" db="EMBL/GenBank/DDBJ databases">
        <authorList>
            <person name="Kanost M."/>
        </authorList>
    </citation>
    <scope>NUCLEOTIDE SEQUENCE</scope>
</reference>
<comment type="similarity">
    <text evidence="2">Belongs to the CD36 family.</text>
</comment>
<dbReference type="AlphaFoldDB" id="A0A921YS93"/>
<name>A0A921YS93_MANSE</name>
<dbReference type="GO" id="GO:0005886">
    <property type="term" value="C:plasma membrane"/>
    <property type="evidence" value="ECO:0007669"/>
    <property type="project" value="UniProtKB-SubCell"/>
</dbReference>
<organism evidence="10 11">
    <name type="scientific">Manduca sexta</name>
    <name type="common">Tobacco hawkmoth</name>
    <name type="synonym">Tobacco hornworm</name>
    <dbReference type="NCBI Taxonomy" id="7130"/>
    <lineage>
        <taxon>Eukaryota</taxon>
        <taxon>Metazoa</taxon>
        <taxon>Ecdysozoa</taxon>
        <taxon>Arthropoda</taxon>
        <taxon>Hexapoda</taxon>
        <taxon>Insecta</taxon>
        <taxon>Pterygota</taxon>
        <taxon>Neoptera</taxon>
        <taxon>Endopterygota</taxon>
        <taxon>Lepidoptera</taxon>
        <taxon>Glossata</taxon>
        <taxon>Ditrysia</taxon>
        <taxon>Bombycoidea</taxon>
        <taxon>Sphingidae</taxon>
        <taxon>Sphinginae</taxon>
        <taxon>Sphingini</taxon>
        <taxon>Manduca</taxon>
    </lineage>
</organism>
<keyword evidence="3" id="KW-1003">Cell membrane</keyword>
<dbReference type="Proteomes" id="UP000791440">
    <property type="component" value="Unassembled WGS sequence"/>
</dbReference>
<feature type="compositionally biased region" description="Low complexity" evidence="8">
    <location>
        <begin position="9"/>
        <end position="19"/>
    </location>
</feature>
<dbReference type="EMBL" id="JH668306">
    <property type="protein sequence ID" value="KAG6443831.1"/>
    <property type="molecule type" value="Genomic_DNA"/>
</dbReference>
<feature type="transmembrane region" description="Helical" evidence="9">
    <location>
        <begin position="492"/>
        <end position="518"/>
    </location>
</feature>
<reference evidence="10" key="1">
    <citation type="journal article" date="2016" name="Insect Biochem. Mol. Biol.">
        <title>Multifaceted biological insights from a draft genome sequence of the tobacco hornworm moth, Manduca sexta.</title>
        <authorList>
            <person name="Kanost M.R."/>
            <person name="Arrese E.L."/>
            <person name="Cao X."/>
            <person name="Chen Y.R."/>
            <person name="Chellapilla S."/>
            <person name="Goldsmith M.R."/>
            <person name="Grosse-Wilde E."/>
            <person name="Heckel D.G."/>
            <person name="Herndon N."/>
            <person name="Jiang H."/>
            <person name="Papanicolaou A."/>
            <person name="Qu J."/>
            <person name="Soulages J.L."/>
            <person name="Vogel H."/>
            <person name="Walters J."/>
            <person name="Waterhouse R.M."/>
            <person name="Ahn S.J."/>
            <person name="Almeida F.C."/>
            <person name="An C."/>
            <person name="Aqrawi P."/>
            <person name="Bretschneider A."/>
            <person name="Bryant W.B."/>
            <person name="Bucks S."/>
            <person name="Chao H."/>
            <person name="Chevignon G."/>
            <person name="Christen J.M."/>
            <person name="Clarke D.F."/>
            <person name="Dittmer N.T."/>
            <person name="Ferguson L.C.F."/>
            <person name="Garavelou S."/>
            <person name="Gordon K.H.J."/>
            <person name="Gunaratna R.T."/>
            <person name="Han Y."/>
            <person name="Hauser F."/>
            <person name="He Y."/>
            <person name="Heidel-Fischer H."/>
            <person name="Hirsh A."/>
            <person name="Hu Y."/>
            <person name="Jiang H."/>
            <person name="Kalra D."/>
            <person name="Klinner C."/>
            <person name="Konig C."/>
            <person name="Kovar C."/>
            <person name="Kroll A.R."/>
            <person name="Kuwar S.S."/>
            <person name="Lee S.L."/>
            <person name="Lehman R."/>
            <person name="Li K."/>
            <person name="Li Z."/>
            <person name="Liang H."/>
            <person name="Lovelace S."/>
            <person name="Lu Z."/>
            <person name="Mansfield J.H."/>
            <person name="McCulloch K.J."/>
            <person name="Mathew T."/>
            <person name="Morton B."/>
            <person name="Muzny D.M."/>
            <person name="Neunemann D."/>
            <person name="Ongeri F."/>
            <person name="Pauchet Y."/>
            <person name="Pu L.L."/>
            <person name="Pyrousis I."/>
            <person name="Rao X.J."/>
            <person name="Redding A."/>
            <person name="Roesel C."/>
            <person name="Sanchez-Gracia A."/>
            <person name="Schaack S."/>
            <person name="Shukla A."/>
            <person name="Tetreau G."/>
            <person name="Wang Y."/>
            <person name="Xiong G.H."/>
            <person name="Traut W."/>
            <person name="Walsh T.K."/>
            <person name="Worley K.C."/>
            <person name="Wu D."/>
            <person name="Wu W."/>
            <person name="Wu Y.Q."/>
            <person name="Zhang X."/>
            <person name="Zou Z."/>
            <person name="Zucker H."/>
            <person name="Briscoe A.D."/>
            <person name="Burmester T."/>
            <person name="Clem R.J."/>
            <person name="Feyereisen R."/>
            <person name="Grimmelikhuijzen C.J.P."/>
            <person name="Hamodrakas S.J."/>
            <person name="Hansson B.S."/>
            <person name="Huguet E."/>
            <person name="Jermiin L.S."/>
            <person name="Lan Q."/>
            <person name="Lehman H.K."/>
            <person name="Lorenzen M."/>
            <person name="Merzendorfer H."/>
            <person name="Michalopoulos I."/>
            <person name="Morton D.B."/>
            <person name="Muthukrishnan S."/>
            <person name="Oakeshott J.G."/>
            <person name="Palmer W."/>
            <person name="Park Y."/>
            <person name="Passarelli A.L."/>
            <person name="Rozas J."/>
            <person name="Schwartz L.M."/>
            <person name="Smith W."/>
            <person name="Southgate A."/>
            <person name="Vilcinskas A."/>
            <person name="Vogt R."/>
            <person name="Wang P."/>
            <person name="Werren J."/>
            <person name="Yu X.Q."/>
            <person name="Zhou J.J."/>
            <person name="Brown S.J."/>
            <person name="Scherer S.E."/>
            <person name="Richards S."/>
            <person name="Blissard G.W."/>
        </authorList>
    </citation>
    <scope>NUCLEOTIDE SEQUENCE</scope>
</reference>
<dbReference type="PANTHER" id="PTHR11923">
    <property type="entry name" value="SCAVENGER RECEPTOR CLASS B TYPE-1 SR-B1"/>
    <property type="match status" value="1"/>
</dbReference>
<evidence type="ECO:0000256" key="1">
    <source>
        <dbReference type="ARBA" id="ARBA00004236"/>
    </source>
</evidence>
<proteinExistence type="inferred from homology"/>
<evidence type="ECO:0000256" key="2">
    <source>
        <dbReference type="ARBA" id="ARBA00010532"/>
    </source>
</evidence>
<keyword evidence="4 9" id="KW-0812">Transmembrane</keyword>
<keyword evidence="6 9" id="KW-0472">Membrane</keyword>
<evidence type="ECO:0000256" key="9">
    <source>
        <dbReference type="SAM" id="Phobius"/>
    </source>
</evidence>
<dbReference type="PANTHER" id="PTHR11923:SF89">
    <property type="entry name" value="GH15894P"/>
    <property type="match status" value="1"/>
</dbReference>
<sequence>MSAETILPSESSDSSSNPSTKCEDSDSTESGDSTNTLLDKTVSKDCVENGGDVKHTREWKGKKIVCCNPVGQCVWGVVFIILSVTGFVFTPLDFMLWEKLQMRPGLPPYEWWADPPDEVKMRAYLFNVTNHERFLEGLDDKINVDEIGPIVYLEKLLHSNIKFNENSTMTYTAKRFLIFLPEENTVDFNATLIVPNLAVLGLASYLHNANYLVRQAFRFMVSTHGSKLFVKKTIQEYLWDFRDPVLDTSKNLAPGLVPVNNMGIMARIYADFTDEMTVMIGSQWGHEHFFQIEKFRGNPQLPGYDAKECPDRIFGSTEGVMYQQHLTKSDVLLYWRKTVCKLMPLYFDSEVTLASVPLYRYNLSESVHERVSNETDCYDTHPSLPDGISDASKCYFDFPMTSSYPHFYTGGIPKDHFVTGLKPDRMKHNSYVIVEPLTGTPFHSVARMQSNLRVHDLSGFSDEYDRFSNLIIPLFWCEYNQEDLPSKIKWTIYFTVVILPPLSIGLSSALIILGFYLITKNMFYRELSNDKLKNFLHFKSKNVNTLAKNTIFTYEKEKFLKGVS</sequence>
<comment type="caution">
    <text evidence="10">The sequence shown here is derived from an EMBL/GenBank/DDBJ whole genome shotgun (WGS) entry which is preliminary data.</text>
</comment>
<evidence type="ECO:0000256" key="6">
    <source>
        <dbReference type="ARBA" id="ARBA00023136"/>
    </source>
</evidence>
<dbReference type="GO" id="GO:0005737">
    <property type="term" value="C:cytoplasm"/>
    <property type="evidence" value="ECO:0007669"/>
    <property type="project" value="TreeGrafter"/>
</dbReference>
<evidence type="ECO:0000256" key="7">
    <source>
        <dbReference type="ARBA" id="ARBA00023180"/>
    </source>
</evidence>
<evidence type="ECO:0000256" key="4">
    <source>
        <dbReference type="ARBA" id="ARBA00022692"/>
    </source>
</evidence>
<evidence type="ECO:0000313" key="11">
    <source>
        <dbReference type="Proteomes" id="UP000791440"/>
    </source>
</evidence>
<dbReference type="InterPro" id="IPR002159">
    <property type="entry name" value="CD36_fam"/>
</dbReference>
<feature type="transmembrane region" description="Helical" evidence="9">
    <location>
        <begin position="74"/>
        <end position="96"/>
    </location>
</feature>